<protein>
    <recommendedName>
        <fullName evidence="4">Thrombospondin type 3 repeat-containing protein</fullName>
    </recommendedName>
</protein>
<organism evidence="2 3">
    <name type="scientific">Salegentibacter flavus</name>
    <dbReference type="NCBI Taxonomy" id="287099"/>
    <lineage>
        <taxon>Bacteria</taxon>
        <taxon>Pseudomonadati</taxon>
        <taxon>Bacteroidota</taxon>
        <taxon>Flavobacteriia</taxon>
        <taxon>Flavobacteriales</taxon>
        <taxon>Flavobacteriaceae</taxon>
        <taxon>Salegentibacter</taxon>
    </lineage>
</organism>
<dbReference type="STRING" id="287099.SAMN05660413_01735"/>
<dbReference type="OrthoDB" id="1394134at2"/>
<dbReference type="SUPFAM" id="SSF103647">
    <property type="entry name" value="TSP type-3 repeat"/>
    <property type="match status" value="1"/>
</dbReference>
<dbReference type="EMBL" id="FOVL01000009">
    <property type="protein sequence ID" value="SFN58716.1"/>
    <property type="molecule type" value="Genomic_DNA"/>
</dbReference>
<reference evidence="2 3" key="1">
    <citation type="submission" date="2016-10" db="EMBL/GenBank/DDBJ databases">
        <authorList>
            <person name="de Groot N.N."/>
        </authorList>
    </citation>
    <scope>NUCLEOTIDE SEQUENCE [LARGE SCALE GENOMIC DNA]</scope>
    <source>
        <strain evidence="2 3">DSM 17794</strain>
    </source>
</reference>
<dbReference type="Proteomes" id="UP000199153">
    <property type="component" value="Unassembled WGS sequence"/>
</dbReference>
<evidence type="ECO:0000313" key="3">
    <source>
        <dbReference type="Proteomes" id="UP000199153"/>
    </source>
</evidence>
<dbReference type="GO" id="GO:0005509">
    <property type="term" value="F:calcium ion binding"/>
    <property type="evidence" value="ECO:0007669"/>
    <property type="project" value="InterPro"/>
</dbReference>
<sequence>MKNFNKYIGAIAIIAMLFTSCSKEETDVLQDEAKATLSFGTVLNDLVNNSKQQADLGIPVCVDDEPAYVEVVLTGDEGLGSMEEPLVINVNPTPIQEDGEDVWFTEESADLELTPGDYVLTYFAVFNEGGDRIWLAPTMGGDLDDFVDNPLPLDISLGAGVKKYVDVEVLCFDDRMVNEYGYLFFDIIGKEAFEFCVFANYCDENGRHYPAYYSFEVYMGTDDSGDLLYNELLYPVPSTDGEDPSVAPLCFALPNPTNLDGDVPYIYWRATLEDWDAVYGEAPEMVLDGTLTRNAIMSLLNDDGETAEYAHLRFGCDDDNGGGNGGPQDSDGDGIPDSQDNCPNLANPDQDPDADCDGIIDAEEAEGCVNNPDPTCGAVVIVPCLPDPDTTSNCETTSFSEENVSDQFPYQLLVDGTEVGNVAVSVNGSGDVIIEITMNIANDAYLVDETEVIIGDYIECFNFDNEGTATMTIEGDYTLGFDLDMRVNVCPAI</sequence>
<evidence type="ECO:0000313" key="2">
    <source>
        <dbReference type="EMBL" id="SFN58716.1"/>
    </source>
</evidence>
<proteinExistence type="predicted"/>
<dbReference type="AlphaFoldDB" id="A0A1I5A8D6"/>
<keyword evidence="3" id="KW-1185">Reference proteome</keyword>
<evidence type="ECO:0008006" key="4">
    <source>
        <dbReference type="Google" id="ProtNLM"/>
    </source>
</evidence>
<dbReference type="InterPro" id="IPR028974">
    <property type="entry name" value="TSP_type-3_rpt"/>
</dbReference>
<feature type="region of interest" description="Disordered" evidence="1">
    <location>
        <begin position="318"/>
        <end position="354"/>
    </location>
</feature>
<evidence type="ECO:0000256" key="1">
    <source>
        <dbReference type="SAM" id="MobiDB-lite"/>
    </source>
</evidence>
<dbReference type="RefSeq" id="WP_093408405.1">
    <property type="nucleotide sequence ID" value="NZ_FOVL01000009.1"/>
</dbReference>
<accession>A0A1I5A8D6</accession>
<name>A0A1I5A8D6_9FLAO</name>
<gene>
    <name evidence="2" type="ORF">SAMN05660413_01735</name>
</gene>
<dbReference type="PROSITE" id="PS51257">
    <property type="entry name" value="PROKAR_LIPOPROTEIN"/>
    <property type="match status" value="1"/>
</dbReference>